<dbReference type="InterPro" id="IPR054252">
    <property type="entry name" value="Pam3_gp18"/>
</dbReference>
<protein>
    <recommendedName>
        <fullName evidence="1">Cyanophage baseplate Pam3 plug gp18 domain-containing protein</fullName>
    </recommendedName>
</protein>
<reference evidence="2 3" key="1">
    <citation type="submission" date="2015-11" db="EMBL/GenBank/DDBJ databases">
        <title>Expanding the genomic diversity of Burkholderia species for the development of highly accurate diagnostics.</title>
        <authorList>
            <person name="Sahl J."/>
            <person name="Keim P."/>
            <person name="Wagner D."/>
        </authorList>
    </citation>
    <scope>NUCLEOTIDE SEQUENCE [LARGE SCALE GENOMIC DNA]</scope>
    <source>
        <strain evidence="2 3">MSMB368WGS</strain>
    </source>
</reference>
<proteinExistence type="predicted"/>
<organism evidence="2 3">
    <name type="scientific">Burkholderia pseudomultivorans</name>
    <dbReference type="NCBI Taxonomy" id="1207504"/>
    <lineage>
        <taxon>Bacteria</taxon>
        <taxon>Pseudomonadati</taxon>
        <taxon>Pseudomonadota</taxon>
        <taxon>Betaproteobacteria</taxon>
        <taxon>Burkholderiales</taxon>
        <taxon>Burkholderiaceae</taxon>
        <taxon>Burkholderia</taxon>
        <taxon>Burkholderia cepacia complex</taxon>
    </lineage>
</organism>
<dbReference type="EMBL" id="LPJR01000029">
    <property type="protein sequence ID" value="KWF29913.1"/>
    <property type="molecule type" value="Genomic_DNA"/>
</dbReference>
<comment type="caution">
    <text evidence="2">The sequence shown here is derived from an EMBL/GenBank/DDBJ whole genome shotgun (WGS) entry which is preliminary data.</text>
</comment>
<evidence type="ECO:0000313" key="3">
    <source>
        <dbReference type="Proteomes" id="UP000062912"/>
    </source>
</evidence>
<feature type="domain" description="Cyanophage baseplate Pam3 plug gp18" evidence="1">
    <location>
        <begin position="13"/>
        <end position="67"/>
    </location>
</feature>
<dbReference type="OrthoDB" id="9133288at2"/>
<name>A0A132EHR8_9BURK</name>
<evidence type="ECO:0000313" key="2">
    <source>
        <dbReference type="EMBL" id="KWF29913.1"/>
    </source>
</evidence>
<evidence type="ECO:0000259" key="1">
    <source>
        <dbReference type="Pfam" id="PF22479"/>
    </source>
</evidence>
<dbReference type="AlphaFoldDB" id="A0A132EHR8"/>
<dbReference type="Proteomes" id="UP000062912">
    <property type="component" value="Unassembled WGS sequence"/>
</dbReference>
<dbReference type="Pfam" id="PF22479">
    <property type="entry name" value="Pam3_gp18"/>
    <property type="match status" value="1"/>
</dbReference>
<accession>A0A132EHR8</accession>
<sequence length="92" mass="9972">MTTLVPFQPSNATTPPFQATVTLDGVAYSLSVTWNIAGMRWYVTLTDQNSNIAWNGAMVGSPLGFDIPLAPGVFTTSTLLYREDTGNFEINP</sequence>
<gene>
    <name evidence="2" type="ORF">WT56_16170</name>
</gene>
<dbReference type="RefSeq" id="WP_060241883.1">
    <property type="nucleotide sequence ID" value="NZ_LPJR01000029.1"/>
</dbReference>